<accession>A0A5J4P4C7</accession>
<evidence type="ECO:0000256" key="6">
    <source>
        <dbReference type="ARBA" id="ARBA00023306"/>
    </source>
</evidence>
<comment type="subcellular location">
    <subcellularLocation>
        <location evidence="1">Nucleus</location>
    </subcellularLocation>
</comment>
<dbReference type="GO" id="GO:0005634">
    <property type="term" value="C:nucleus"/>
    <property type="evidence" value="ECO:0007669"/>
    <property type="project" value="UniProtKB-SubCell"/>
</dbReference>
<dbReference type="AlphaFoldDB" id="A0A5J4P4C7"/>
<dbReference type="PANTHER" id="PTHR12172:SF0">
    <property type="entry name" value="CELL CYCLE CHECKPOINT PROTEIN RAD17"/>
    <property type="match status" value="1"/>
</dbReference>
<dbReference type="PANTHER" id="PTHR12172">
    <property type="entry name" value="CELL CYCLE CHECKPOINT PROTEIN RAD17"/>
    <property type="match status" value="1"/>
</dbReference>
<evidence type="ECO:0000256" key="2">
    <source>
        <dbReference type="ARBA" id="ARBA00022741"/>
    </source>
</evidence>
<evidence type="ECO:0000256" key="1">
    <source>
        <dbReference type="ARBA" id="ARBA00004123"/>
    </source>
</evidence>
<evidence type="ECO:0000256" key="4">
    <source>
        <dbReference type="ARBA" id="ARBA00022840"/>
    </source>
</evidence>
<evidence type="ECO:0000256" key="3">
    <source>
        <dbReference type="ARBA" id="ARBA00022763"/>
    </source>
</evidence>
<keyword evidence="3" id="KW-0227">DNA damage</keyword>
<keyword evidence="5" id="KW-0539">Nucleus</keyword>
<dbReference type="Proteomes" id="UP000324629">
    <property type="component" value="Unassembled WGS sequence"/>
</dbReference>
<reference evidence="7 8" key="1">
    <citation type="journal article" date="2019" name="Gigascience">
        <title>Whole-genome sequence of the oriental lung fluke Paragonimus westermani.</title>
        <authorList>
            <person name="Oey H."/>
            <person name="Zakrzewski M."/>
            <person name="Narain K."/>
            <person name="Devi K.R."/>
            <person name="Agatsuma T."/>
            <person name="Nawaratna S."/>
            <person name="Gobert G.N."/>
            <person name="Jones M.K."/>
            <person name="Ragan M.A."/>
            <person name="McManus D.P."/>
            <person name="Krause L."/>
        </authorList>
    </citation>
    <scope>NUCLEOTIDE SEQUENCE [LARGE SCALE GENOMIC DNA]</scope>
    <source>
        <strain evidence="7 8">IND2009</strain>
    </source>
</reference>
<name>A0A5J4P4C7_9TREM</name>
<comment type="caution">
    <text evidence="7">The sequence shown here is derived from an EMBL/GenBank/DDBJ whole genome shotgun (WGS) entry which is preliminary data.</text>
</comment>
<keyword evidence="6" id="KW-0131">Cell cycle</keyword>
<dbReference type="GO" id="GO:0006281">
    <property type="term" value="P:DNA repair"/>
    <property type="evidence" value="ECO:0007669"/>
    <property type="project" value="InterPro"/>
</dbReference>
<evidence type="ECO:0000256" key="5">
    <source>
        <dbReference type="ARBA" id="ARBA00023242"/>
    </source>
</evidence>
<dbReference type="EMBL" id="QNGE01000060">
    <property type="protein sequence ID" value="KAA3682168.1"/>
    <property type="molecule type" value="Genomic_DNA"/>
</dbReference>
<keyword evidence="2" id="KW-0547">Nucleotide-binding</keyword>
<dbReference type="InterPro" id="IPR004582">
    <property type="entry name" value="Checkpoint_prot_Rad17_Rad24"/>
</dbReference>
<dbReference type="GO" id="GO:0033314">
    <property type="term" value="P:mitotic DNA replication checkpoint signaling"/>
    <property type="evidence" value="ECO:0007669"/>
    <property type="project" value="TreeGrafter"/>
</dbReference>
<organism evidence="7 8">
    <name type="scientific">Paragonimus westermani</name>
    <dbReference type="NCBI Taxonomy" id="34504"/>
    <lineage>
        <taxon>Eukaryota</taxon>
        <taxon>Metazoa</taxon>
        <taxon>Spiralia</taxon>
        <taxon>Lophotrochozoa</taxon>
        <taxon>Platyhelminthes</taxon>
        <taxon>Trematoda</taxon>
        <taxon>Digenea</taxon>
        <taxon>Plagiorchiida</taxon>
        <taxon>Troglotremata</taxon>
        <taxon>Troglotrematidae</taxon>
        <taxon>Paragonimus</taxon>
    </lineage>
</organism>
<keyword evidence="8" id="KW-1185">Reference proteome</keyword>
<sequence>MEWNDESLDSDDFTQLEYFVLQAGRYGTLTAEHGSAVVESESVSFRVIILKNLPVSVADSPSRLHRLLRLYRSRAQPSCLLVLIFTTNSSSNEGVLPERLLCPPSLRNELGIWRVEFNPVAPSLVLKALTRIMSRSNQLPRTLLQLLANECAGDLRTAVNQLQFLAKSGDANVERAHSDPDFLADPLPPHLACWKRPPLAFNLDDILDQCQMNGDTIVAWLHENYLDFSPHMHSTQWSADRLSWADAYLSGGVNWRLGLTPAADWNSSQSGSYSARQGVITTLASRHYAALVIARSLLLSHGMADTSCDGGLTHRSSNSKRFHSFRSPSTHNAWKVARSHSDELTDVLSNRCQTPLKSASLLITSRRRAILDFIPICLSMTRMKNCFSIDDFEILSSICHIRRAPLSKTGTNRVSQRYESEDSTWRDLDGWICPQDAVLEGEALPIEEDQSDDQLGRGR</sequence>
<evidence type="ECO:0000313" key="7">
    <source>
        <dbReference type="EMBL" id="KAA3682168.1"/>
    </source>
</evidence>
<gene>
    <name evidence="7" type="ORF">DEA37_0012946</name>
</gene>
<dbReference type="GO" id="GO:0003689">
    <property type="term" value="F:DNA clamp loader activity"/>
    <property type="evidence" value="ECO:0007669"/>
    <property type="project" value="TreeGrafter"/>
</dbReference>
<proteinExistence type="predicted"/>
<evidence type="ECO:0000313" key="8">
    <source>
        <dbReference type="Proteomes" id="UP000324629"/>
    </source>
</evidence>
<dbReference type="GO" id="GO:0005524">
    <property type="term" value="F:ATP binding"/>
    <property type="evidence" value="ECO:0007669"/>
    <property type="project" value="UniProtKB-KW"/>
</dbReference>
<dbReference type="GO" id="GO:0000077">
    <property type="term" value="P:DNA damage checkpoint signaling"/>
    <property type="evidence" value="ECO:0007669"/>
    <property type="project" value="TreeGrafter"/>
</dbReference>
<keyword evidence="4" id="KW-0067">ATP-binding</keyword>
<protein>
    <submittedName>
        <fullName evidence="7">Cell cycle checkpoint protein</fullName>
    </submittedName>
</protein>
<dbReference type="GO" id="GO:0003682">
    <property type="term" value="F:chromatin binding"/>
    <property type="evidence" value="ECO:0007669"/>
    <property type="project" value="TreeGrafter"/>
</dbReference>